<keyword evidence="3" id="KW-1185">Reference proteome</keyword>
<sequence length="225" mass="23815">MQTYFKLGCFQQAEEDCSEAILHDKKGSHALGQGVPLSPAVPLNNFGFNSGAMKQAVTPLSIGTPTKLGNTDQGFMKKLKEFDGLEMSIGNGSAESTEGGAEHRMSQSAETEDSNDGSNGNTAKGNQSRRKRSCEGTPTTGKTENITTRTTTERGIILNSIEDKRTLPVSTKNLLLRVNNLGSGSIGKSIEEKSGMYDKNSSSGAKLHQLLDASPRADVVAAGCS</sequence>
<proteinExistence type="predicted"/>
<evidence type="ECO:0000256" key="1">
    <source>
        <dbReference type="SAM" id="MobiDB-lite"/>
    </source>
</evidence>
<name>A0AAW2DAP1_9ROSI</name>
<feature type="compositionally biased region" description="Polar residues" evidence="1">
    <location>
        <begin position="116"/>
        <end position="126"/>
    </location>
</feature>
<accession>A0AAW2DAP1</accession>
<dbReference type="EMBL" id="JAZDWU010000004">
    <property type="protein sequence ID" value="KAL0006365.1"/>
    <property type="molecule type" value="Genomic_DNA"/>
</dbReference>
<evidence type="ECO:0000313" key="2">
    <source>
        <dbReference type="EMBL" id="KAL0006365.1"/>
    </source>
</evidence>
<organism evidence="2 3">
    <name type="scientific">Lithocarpus litseifolius</name>
    <dbReference type="NCBI Taxonomy" id="425828"/>
    <lineage>
        <taxon>Eukaryota</taxon>
        <taxon>Viridiplantae</taxon>
        <taxon>Streptophyta</taxon>
        <taxon>Embryophyta</taxon>
        <taxon>Tracheophyta</taxon>
        <taxon>Spermatophyta</taxon>
        <taxon>Magnoliopsida</taxon>
        <taxon>eudicotyledons</taxon>
        <taxon>Gunneridae</taxon>
        <taxon>Pentapetalae</taxon>
        <taxon>rosids</taxon>
        <taxon>fabids</taxon>
        <taxon>Fagales</taxon>
        <taxon>Fagaceae</taxon>
        <taxon>Lithocarpus</taxon>
    </lineage>
</organism>
<evidence type="ECO:0000313" key="3">
    <source>
        <dbReference type="Proteomes" id="UP001459277"/>
    </source>
</evidence>
<gene>
    <name evidence="2" type="ORF">SO802_013926</name>
</gene>
<protein>
    <submittedName>
        <fullName evidence="2">Uncharacterized protein</fullName>
    </submittedName>
</protein>
<dbReference type="Pfam" id="PF16596">
    <property type="entry name" value="MFMR_assoc"/>
    <property type="match status" value="1"/>
</dbReference>
<feature type="compositionally biased region" description="Low complexity" evidence="1">
    <location>
        <begin position="139"/>
        <end position="151"/>
    </location>
</feature>
<dbReference type="Proteomes" id="UP001459277">
    <property type="component" value="Unassembled WGS sequence"/>
</dbReference>
<dbReference type="AlphaFoldDB" id="A0AAW2DAP1"/>
<comment type="caution">
    <text evidence="2">The sequence shown here is derived from an EMBL/GenBank/DDBJ whole genome shotgun (WGS) entry which is preliminary data.</text>
</comment>
<reference evidence="2 3" key="1">
    <citation type="submission" date="2024-01" db="EMBL/GenBank/DDBJ databases">
        <title>A telomere-to-telomere, gap-free genome of sweet tea (Lithocarpus litseifolius).</title>
        <authorList>
            <person name="Zhou J."/>
        </authorList>
    </citation>
    <scope>NUCLEOTIDE SEQUENCE [LARGE SCALE GENOMIC DNA]</scope>
    <source>
        <strain evidence="2">Zhou-2022a</strain>
        <tissue evidence="2">Leaf</tissue>
    </source>
</reference>
<feature type="region of interest" description="Disordered" evidence="1">
    <location>
        <begin position="88"/>
        <end position="151"/>
    </location>
</feature>